<comment type="similarity">
    <text evidence="1">Belongs to the site-specific recombinase resolvase family.</text>
</comment>
<dbReference type="InterPro" id="IPR009057">
    <property type="entry name" value="Homeodomain-like_sf"/>
</dbReference>
<evidence type="ECO:0000256" key="2">
    <source>
        <dbReference type="ARBA" id="ARBA00022908"/>
    </source>
</evidence>
<accession>A0A542W2G8</accession>
<dbReference type="PROSITE" id="PS00398">
    <property type="entry name" value="RECOMBINASES_2"/>
    <property type="match status" value="1"/>
</dbReference>
<evidence type="ECO:0000313" key="8">
    <source>
        <dbReference type="EMBL" id="TQL17780.1"/>
    </source>
</evidence>
<evidence type="ECO:0000259" key="7">
    <source>
        <dbReference type="PROSITE" id="PS51736"/>
    </source>
</evidence>
<dbReference type="InterPro" id="IPR036162">
    <property type="entry name" value="Resolvase-like_N_sf"/>
</dbReference>
<evidence type="ECO:0000313" key="9">
    <source>
        <dbReference type="Proteomes" id="UP000316887"/>
    </source>
</evidence>
<organism evidence="8 9">
    <name type="scientific">Zymomonas mobilis</name>
    <dbReference type="NCBI Taxonomy" id="542"/>
    <lineage>
        <taxon>Bacteria</taxon>
        <taxon>Pseudomonadati</taxon>
        <taxon>Pseudomonadota</taxon>
        <taxon>Alphaproteobacteria</taxon>
        <taxon>Sphingomonadales</taxon>
        <taxon>Zymomonadaceae</taxon>
        <taxon>Zymomonas</taxon>
    </lineage>
</organism>
<dbReference type="Gene3D" id="3.40.50.1390">
    <property type="entry name" value="Resolvase, N-terminal catalytic domain"/>
    <property type="match status" value="1"/>
</dbReference>
<dbReference type="SMART" id="SM00857">
    <property type="entry name" value="Resolvase"/>
    <property type="match status" value="1"/>
</dbReference>
<sequence length="203" mass="22833">MLIGYMRVSSADDRQSVDLQRDALIAAGVDERHLFFDKASGARDDRPGLKECLEYLKPGDELIVWKLDRLGRSLPHLLSIITDLKARDIAFHSLTEQMNTNTPHGELLFSLFGALAQYERALTRERIMAGLEAARKRGRRGGRPPTIDKEQLEQIKIALESGASKASVCRSFKIPRSTLIDTLKRSGWSASFQKVKEPKKSKK</sequence>
<evidence type="ECO:0000256" key="5">
    <source>
        <dbReference type="ARBA" id="ARBA00023172"/>
    </source>
</evidence>
<dbReference type="Proteomes" id="UP000316887">
    <property type="component" value="Unassembled WGS sequence"/>
</dbReference>
<dbReference type="AlphaFoldDB" id="A0A542W2G8"/>
<keyword evidence="2" id="KW-0229">DNA integration</keyword>
<comment type="caution">
    <text evidence="8">The sequence shown here is derived from an EMBL/GenBank/DDBJ whole genome shotgun (WGS) entry which is preliminary data.</text>
</comment>
<dbReference type="PROSITE" id="PS51736">
    <property type="entry name" value="RECOMBINASES_3"/>
    <property type="match status" value="1"/>
</dbReference>
<dbReference type="InterPro" id="IPR006118">
    <property type="entry name" value="Recombinase_CS"/>
</dbReference>
<proteinExistence type="inferred from homology"/>
<dbReference type="GO" id="GO:0000150">
    <property type="term" value="F:DNA strand exchange activity"/>
    <property type="evidence" value="ECO:0007669"/>
    <property type="project" value="UniProtKB-KW"/>
</dbReference>
<keyword evidence="5" id="KW-0233">DNA recombination</keyword>
<keyword evidence="4" id="KW-0238">DNA-binding</keyword>
<dbReference type="SUPFAM" id="SSF53041">
    <property type="entry name" value="Resolvase-like"/>
    <property type="match status" value="1"/>
</dbReference>
<feature type="active site" description="O-(5'-phospho-DNA)-serine intermediate" evidence="6">
    <location>
        <position position="9"/>
    </location>
</feature>
<dbReference type="OrthoDB" id="114045at2"/>
<dbReference type="Pfam" id="PF02796">
    <property type="entry name" value="HTH_7"/>
    <property type="match status" value="1"/>
</dbReference>
<reference evidence="8 9" key="1">
    <citation type="submission" date="2019-06" db="EMBL/GenBank/DDBJ databases">
        <title>Genome sequencing of Zymomonas mobilis strains for genetic engineering and biofuel applications.</title>
        <authorList>
            <person name="Teravest M."/>
        </authorList>
    </citation>
    <scope>NUCLEOTIDE SEQUENCE [LARGE SCALE GENOMIC DNA]</scope>
    <source>
        <strain evidence="8 9">AN0101</strain>
    </source>
</reference>
<dbReference type="RefSeq" id="WP_141920170.1">
    <property type="nucleotide sequence ID" value="NZ_VFOF01000001.1"/>
</dbReference>
<evidence type="ECO:0000256" key="1">
    <source>
        <dbReference type="ARBA" id="ARBA00009913"/>
    </source>
</evidence>
<dbReference type="InterPro" id="IPR006120">
    <property type="entry name" value="Resolvase_HTH_dom"/>
</dbReference>
<gene>
    <name evidence="8" type="ORF">FBY58_1384</name>
</gene>
<dbReference type="GO" id="GO:0003677">
    <property type="term" value="F:DNA binding"/>
    <property type="evidence" value="ECO:0007669"/>
    <property type="project" value="UniProtKB-KW"/>
</dbReference>
<dbReference type="CDD" id="cd03768">
    <property type="entry name" value="SR_ResInv"/>
    <property type="match status" value="1"/>
</dbReference>
<dbReference type="Gene3D" id="1.10.10.60">
    <property type="entry name" value="Homeodomain-like"/>
    <property type="match status" value="1"/>
</dbReference>
<evidence type="ECO:0000256" key="6">
    <source>
        <dbReference type="PIRSR" id="PIRSR606118-50"/>
    </source>
</evidence>
<dbReference type="Pfam" id="PF00239">
    <property type="entry name" value="Resolvase"/>
    <property type="match status" value="1"/>
</dbReference>
<name>A0A542W2G8_ZYMMB</name>
<dbReference type="PANTHER" id="PTHR30461">
    <property type="entry name" value="DNA-INVERTASE FROM LAMBDOID PROPHAGE"/>
    <property type="match status" value="1"/>
</dbReference>
<protein>
    <submittedName>
        <fullName evidence="8">DNA invertase Pin-like site-specific DNA recombinase</fullName>
    </submittedName>
</protein>
<dbReference type="SUPFAM" id="SSF46689">
    <property type="entry name" value="Homeodomain-like"/>
    <property type="match status" value="1"/>
</dbReference>
<dbReference type="InterPro" id="IPR050639">
    <property type="entry name" value="SSR_resolvase"/>
</dbReference>
<dbReference type="FunFam" id="3.40.50.1390:FF:000001">
    <property type="entry name" value="DNA recombinase"/>
    <property type="match status" value="1"/>
</dbReference>
<dbReference type="EMBL" id="VFOF01000001">
    <property type="protein sequence ID" value="TQL17780.1"/>
    <property type="molecule type" value="Genomic_DNA"/>
</dbReference>
<dbReference type="GO" id="GO:0015074">
    <property type="term" value="P:DNA integration"/>
    <property type="evidence" value="ECO:0007669"/>
    <property type="project" value="UniProtKB-KW"/>
</dbReference>
<dbReference type="PANTHER" id="PTHR30461:SF2">
    <property type="entry name" value="SERINE RECOMBINASE PINE-RELATED"/>
    <property type="match status" value="1"/>
</dbReference>
<dbReference type="InterPro" id="IPR006119">
    <property type="entry name" value="Resolv_N"/>
</dbReference>
<evidence type="ECO:0000256" key="4">
    <source>
        <dbReference type="ARBA" id="ARBA00023125"/>
    </source>
</evidence>
<evidence type="ECO:0000256" key="3">
    <source>
        <dbReference type="ARBA" id="ARBA00023100"/>
    </source>
</evidence>
<feature type="domain" description="Resolvase/invertase-type recombinase catalytic" evidence="7">
    <location>
        <begin position="1"/>
        <end position="138"/>
    </location>
</feature>
<keyword evidence="3" id="KW-0230">DNA invertase</keyword>